<keyword evidence="5" id="KW-1185">Reference proteome</keyword>
<accession>A0A813YJV9</accession>
<reference evidence="3" key="1">
    <citation type="submission" date="2021-02" db="EMBL/GenBank/DDBJ databases">
        <authorList>
            <person name="Nowell W R."/>
        </authorList>
    </citation>
    <scope>NUCLEOTIDE SEQUENCE</scope>
</reference>
<feature type="compositionally biased region" description="Basic residues" evidence="2">
    <location>
        <begin position="135"/>
        <end position="148"/>
    </location>
</feature>
<dbReference type="Proteomes" id="UP000663829">
    <property type="component" value="Unassembled WGS sequence"/>
</dbReference>
<feature type="region of interest" description="Disordered" evidence="2">
    <location>
        <begin position="135"/>
        <end position="154"/>
    </location>
</feature>
<dbReference type="EMBL" id="CAJOBC010001304">
    <property type="protein sequence ID" value="CAF3670503.1"/>
    <property type="molecule type" value="Genomic_DNA"/>
</dbReference>
<feature type="coiled-coil region" evidence="1">
    <location>
        <begin position="225"/>
        <end position="252"/>
    </location>
</feature>
<sequence length="1069" mass="124073">MARSTFISFDNDQSSHNYSPNAKERESFFNDHTTTGVPASNKILHFHHRLMPTISSSSRTTAMPTIISATTQQQPIIGGNRKLLTPQITFSSAAAATTQSKDENNFLFNNILDSEDSLDKFLPTTPVDNKTRLNPKTKRNIRGKRRSTGIHPESIVAQTSDEVFSPGREDDSQPTNDQIIIRQTSNSDYHDVNKLQSQEDNNQRLYLEERINALETLLLDKDSIIYDLQRKLDNLTRDLSEAEQEIYVLHKDKLSLIRALICGSPTRHTNPAICRLVQLDIPPLVATTLTNISLPNNSTWLFYNTENICNRKPVYRSVWNKDWYQLMSPTNQWTFYDMKNMVYEESPLVWCSAWDAVPLFSMPLSYFQHPVRVPKQRWQRIIVYEEKTYDKHNITYKNMHVPSMNLKCFQPQKVDCDTKLLTILFDLTKRTKKNDLKQMKLFAKTMTWLLSEMCEIKISVTTIRHSLETIKPFDDFSVDNENLFDVIDTLKLEDEKSVKSPWSIQWPDAIRFIVTKVFKNTFQLPLKLNNRTKAKLRSKIKELVLTPKKRNASQHSQFWNDWNITAADKLLTMRIVTETENLSRNRRDVVSTNSEEQVLLILSARSNSIFEFNDKYERLEQFVSNINKNINKTTNFTHSKSVRLVFVDFGSISNQKIHEMYHSSFLVRAKHSLSSTPRRYNYIETYQDLFDSVHTYLFDNVQRLYRSPFSHLNPSLLETTRLKQKNVTNSNVCQILVLENETGESNSTNNNHRSHLEYSTQSSFGNWTIINDDLAEIFNVTIQDLPSIAPSCSKPGVEILFQSINIYLQNDLEPNGIINWSFKNYSFNTSYDNMTSHFSCNTFEISCTGLDLLVLIDLSRSAESWKYLTGDYPELLYHLRTFLYVLLSYLDSETLRFGMIIILSNEDRLIMPIETVKDKGSVIRNVNMTLQTLLYKVGQSTISQSRMSETISFASDLLLNNSLSNNRHVLLTIPTNISLSYSIDEISLIRDVIDKYSMEQIRYIVLDPMLRTNNYMRNKQFYLRELILRSMASKPYILNYFSSYGAHRDLTFGLVFEILDTLCGTLSFR</sequence>
<comment type="caution">
    <text evidence="3">The sequence shown here is derived from an EMBL/GenBank/DDBJ whole genome shotgun (WGS) entry which is preliminary data.</text>
</comment>
<evidence type="ECO:0000256" key="2">
    <source>
        <dbReference type="SAM" id="MobiDB-lite"/>
    </source>
</evidence>
<keyword evidence="1" id="KW-0175">Coiled coil</keyword>
<gene>
    <name evidence="3" type="ORF">GPM918_LOCUS7818</name>
    <name evidence="4" type="ORF">SRO942_LOCUS7818</name>
</gene>
<feature type="compositionally biased region" description="Polar residues" evidence="2">
    <location>
        <begin position="1"/>
        <end position="20"/>
    </location>
</feature>
<evidence type="ECO:0000313" key="4">
    <source>
        <dbReference type="EMBL" id="CAF3670503.1"/>
    </source>
</evidence>
<evidence type="ECO:0000313" key="3">
    <source>
        <dbReference type="EMBL" id="CAF0885076.1"/>
    </source>
</evidence>
<organism evidence="3 5">
    <name type="scientific">Didymodactylos carnosus</name>
    <dbReference type="NCBI Taxonomy" id="1234261"/>
    <lineage>
        <taxon>Eukaryota</taxon>
        <taxon>Metazoa</taxon>
        <taxon>Spiralia</taxon>
        <taxon>Gnathifera</taxon>
        <taxon>Rotifera</taxon>
        <taxon>Eurotatoria</taxon>
        <taxon>Bdelloidea</taxon>
        <taxon>Philodinida</taxon>
        <taxon>Philodinidae</taxon>
        <taxon>Didymodactylos</taxon>
    </lineage>
</organism>
<proteinExistence type="predicted"/>
<dbReference type="Proteomes" id="UP000681722">
    <property type="component" value="Unassembled WGS sequence"/>
</dbReference>
<evidence type="ECO:0000256" key="1">
    <source>
        <dbReference type="SAM" id="Coils"/>
    </source>
</evidence>
<dbReference type="OrthoDB" id="10004787at2759"/>
<name>A0A813YJV9_9BILA</name>
<dbReference type="EMBL" id="CAJNOQ010001304">
    <property type="protein sequence ID" value="CAF0885076.1"/>
    <property type="molecule type" value="Genomic_DNA"/>
</dbReference>
<evidence type="ECO:0000313" key="5">
    <source>
        <dbReference type="Proteomes" id="UP000663829"/>
    </source>
</evidence>
<dbReference type="AlphaFoldDB" id="A0A813YJV9"/>
<protein>
    <submittedName>
        <fullName evidence="3">Uncharacterized protein</fullName>
    </submittedName>
</protein>
<feature type="region of interest" description="Disordered" evidence="2">
    <location>
        <begin position="1"/>
        <end position="22"/>
    </location>
</feature>